<feature type="transmembrane region" description="Helical" evidence="1">
    <location>
        <begin position="44"/>
        <end position="70"/>
    </location>
</feature>
<sequence length="113" mass="11534">MAEVLTPALAAEDVSGGSSLAVLFLVAVVLVFFGWKLLEVFFGLIFGLLGAIGMVLGALLVVIGVGALLFEGARSVEAPAPPPPRPSRRWRPAYPSGCTCSASRGSSCSSPSA</sequence>
<name>A0ABP3ZJR8_9PSEU</name>
<keyword evidence="1" id="KW-1133">Transmembrane helix</keyword>
<organism evidence="2 3">
    <name type="scientific">Pseudonocardia zijingensis</name>
    <dbReference type="NCBI Taxonomy" id="153376"/>
    <lineage>
        <taxon>Bacteria</taxon>
        <taxon>Bacillati</taxon>
        <taxon>Actinomycetota</taxon>
        <taxon>Actinomycetes</taxon>
        <taxon>Pseudonocardiales</taxon>
        <taxon>Pseudonocardiaceae</taxon>
        <taxon>Pseudonocardia</taxon>
    </lineage>
</organism>
<reference evidence="3" key="1">
    <citation type="journal article" date="2019" name="Int. J. Syst. Evol. Microbiol.">
        <title>The Global Catalogue of Microorganisms (GCM) 10K type strain sequencing project: providing services to taxonomists for standard genome sequencing and annotation.</title>
        <authorList>
            <consortium name="The Broad Institute Genomics Platform"/>
            <consortium name="The Broad Institute Genome Sequencing Center for Infectious Disease"/>
            <person name="Wu L."/>
            <person name="Ma J."/>
        </authorList>
    </citation>
    <scope>NUCLEOTIDE SEQUENCE [LARGE SCALE GENOMIC DNA]</scope>
    <source>
        <strain evidence="3">JCM 11117</strain>
    </source>
</reference>
<comment type="caution">
    <text evidence="2">The sequence shown here is derived from an EMBL/GenBank/DDBJ whole genome shotgun (WGS) entry which is preliminary data.</text>
</comment>
<feature type="transmembrane region" description="Helical" evidence="1">
    <location>
        <begin position="20"/>
        <end position="38"/>
    </location>
</feature>
<protein>
    <submittedName>
        <fullName evidence="2">Uncharacterized protein</fullName>
    </submittedName>
</protein>
<gene>
    <name evidence="2" type="ORF">GCM10009559_06000</name>
</gene>
<evidence type="ECO:0000313" key="3">
    <source>
        <dbReference type="Proteomes" id="UP001499967"/>
    </source>
</evidence>
<keyword evidence="3" id="KW-1185">Reference proteome</keyword>
<dbReference type="RefSeq" id="WP_343938593.1">
    <property type="nucleotide sequence ID" value="NZ_BAAAHP010000014.1"/>
</dbReference>
<dbReference type="EMBL" id="BAAAHP010000014">
    <property type="protein sequence ID" value="GAA0922449.1"/>
    <property type="molecule type" value="Genomic_DNA"/>
</dbReference>
<evidence type="ECO:0000313" key="2">
    <source>
        <dbReference type="EMBL" id="GAA0922449.1"/>
    </source>
</evidence>
<proteinExistence type="predicted"/>
<dbReference type="Proteomes" id="UP001499967">
    <property type="component" value="Unassembled WGS sequence"/>
</dbReference>
<keyword evidence="1" id="KW-0472">Membrane</keyword>
<keyword evidence="1" id="KW-0812">Transmembrane</keyword>
<evidence type="ECO:0000256" key="1">
    <source>
        <dbReference type="SAM" id="Phobius"/>
    </source>
</evidence>
<accession>A0ABP3ZJR8</accession>